<evidence type="ECO:0008006" key="3">
    <source>
        <dbReference type="Google" id="ProtNLM"/>
    </source>
</evidence>
<evidence type="ECO:0000313" key="2">
    <source>
        <dbReference type="Proteomes" id="UP000827092"/>
    </source>
</evidence>
<accession>A0AAV6UVZ3</accession>
<proteinExistence type="predicted"/>
<gene>
    <name evidence="1" type="ORF">JTE90_009893</name>
</gene>
<name>A0AAV6UVZ3_9ARAC</name>
<comment type="caution">
    <text evidence="1">The sequence shown here is derived from an EMBL/GenBank/DDBJ whole genome shotgun (WGS) entry which is preliminary data.</text>
</comment>
<protein>
    <recommendedName>
        <fullName evidence="3">Prokineticin domain-containing protein</fullName>
    </recommendedName>
</protein>
<sequence>MAKSYGVFFCDEEKDCELDECCVVANTAQLLGKGVCRKFERAGTQCSEPDAALEYFGNKYLFRCPCKVGTDCEPTGTCRSGSCNLYMTFASQRCLRRL</sequence>
<evidence type="ECO:0000313" key="1">
    <source>
        <dbReference type="EMBL" id="KAG8188019.1"/>
    </source>
</evidence>
<dbReference type="AlphaFoldDB" id="A0AAV6UVZ3"/>
<reference evidence="1 2" key="1">
    <citation type="journal article" date="2022" name="Nat. Ecol. Evol.">
        <title>A masculinizing supergene underlies an exaggerated male reproductive morph in a spider.</title>
        <authorList>
            <person name="Hendrickx F."/>
            <person name="De Corte Z."/>
            <person name="Sonet G."/>
            <person name="Van Belleghem S.M."/>
            <person name="Kostlbacher S."/>
            <person name="Vangestel C."/>
        </authorList>
    </citation>
    <scope>NUCLEOTIDE SEQUENCE [LARGE SCALE GENOMIC DNA]</scope>
    <source>
        <strain evidence="1">W744_W776</strain>
    </source>
</reference>
<dbReference type="Proteomes" id="UP000827092">
    <property type="component" value="Unassembled WGS sequence"/>
</dbReference>
<organism evidence="1 2">
    <name type="scientific">Oedothorax gibbosus</name>
    <dbReference type="NCBI Taxonomy" id="931172"/>
    <lineage>
        <taxon>Eukaryota</taxon>
        <taxon>Metazoa</taxon>
        <taxon>Ecdysozoa</taxon>
        <taxon>Arthropoda</taxon>
        <taxon>Chelicerata</taxon>
        <taxon>Arachnida</taxon>
        <taxon>Araneae</taxon>
        <taxon>Araneomorphae</taxon>
        <taxon>Entelegynae</taxon>
        <taxon>Araneoidea</taxon>
        <taxon>Linyphiidae</taxon>
        <taxon>Erigoninae</taxon>
        <taxon>Oedothorax</taxon>
    </lineage>
</organism>
<keyword evidence="2" id="KW-1185">Reference proteome</keyword>
<dbReference type="Gene3D" id="2.10.80.10">
    <property type="entry name" value="Lipase, subunit A"/>
    <property type="match status" value="1"/>
</dbReference>
<dbReference type="EMBL" id="JAFNEN010000251">
    <property type="protein sequence ID" value="KAG8188019.1"/>
    <property type="molecule type" value="Genomic_DNA"/>
</dbReference>